<gene>
    <name evidence="1" type="ORF">M404DRAFT_950782</name>
</gene>
<dbReference type="InParanoid" id="A0A0C3P9R8"/>
<keyword evidence="2" id="KW-1185">Reference proteome</keyword>
<dbReference type="Proteomes" id="UP000054217">
    <property type="component" value="Unassembled WGS sequence"/>
</dbReference>
<dbReference type="AlphaFoldDB" id="A0A0C3P9R8"/>
<name>A0A0C3P9R8_PISTI</name>
<sequence length="133" mass="14767">MLHSREAPGDPQSDCCVTSMTSSSRLCTCLNCLQRMIRLKKRTKRQRSGGKNGKGYEDNISREHVMFSALAVYTSQRQNGRGCLLQYRRWTTCVTNHPPAIADALADTTGAAFSHAILRAETLTSKVIHVIVL</sequence>
<evidence type="ECO:0000313" key="1">
    <source>
        <dbReference type="EMBL" id="KIO04289.1"/>
    </source>
</evidence>
<reference evidence="2" key="2">
    <citation type="submission" date="2015-01" db="EMBL/GenBank/DDBJ databases">
        <title>Evolutionary Origins and Diversification of the Mycorrhizal Mutualists.</title>
        <authorList>
            <consortium name="DOE Joint Genome Institute"/>
            <consortium name="Mycorrhizal Genomics Consortium"/>
            <person name="Kohler A."/>
            <person name="Kuo A."/>
            <person name="Nagy L.G."/>
            <person name="Floudas D."/>
            <person name="Copeland A."/>
            <person name="Barry K.W."/>
            <person name="Cichocki N."/>
            <person name="Veneault-Fourrey C."/>
            <person name="LaButti K."/>
            <person name="Lindquist E.A."/>
            <person name="Lipzen A."/>
            <person name="Lundell T."/>
            <person name="Morin E."/>
            <person name="Murat C."/>
            <person name="Riley R."/>
            <person name="Ohm R."/>
            <person name="Sun H."/>
            <person name="Tunlid A."/>
            <person name="Henrissat B."/>
            <person name="Grigoriev I.V."/>
            <person name="Hibbett D.S."/>
            <person name="Martin F."/>
        </authorList>
    </citation>
    <scope>NUCLEOTIDE SEQUENCE [LARGE SCALE GENOMIC DNA]</scope>
    <source>
        <strain evidence="2">Marx 270</strain>
    </source>
</reference>
<proteinExistence type="predicted"/>
<evidence type="ECO:0000313" key="2">
    <source>
        <dbReference type="Proteomes" id="UP000054217"/>
    </source>
</evidence>
<dbReference type="EMBL" id="KN831972">
    <property type="protein sequence ID" value="KIO04289.1"/>
    <property type="molecule type" value="Genomic_DNA"/>
</dbReference>
<protein>
    <submittedName>
        <fullName evidence="1">Uncharacterized protein</fullName>
    </submittedName>
</protein>
<organism evidence="1 2">
    <name type="scientific">Pisolithus tinctorius Marx 270</name>
    <dbReference type="NCBI Taxonomy" id="870435"/>
    <lineage>
        <taxon>Eukaryota</taxon>
        <taxon>Fungi</taxon>
        <taxon>Dikarya</taxon>
        <taxon>Basidiomycota</taxon>
        <taxon>Agaricomycotina</taxon>
        <taxon>Agaricomycetes</taxon>
        <taxon>Agaricomycetidae</taxon>
        <taxon>Boletales</taxon>
        <taxon>Sclerodermatineae</taxon>
        <taxon>Pisolithaceae</taxon>
        <taxon>Pisolithus</taxon>
    </lineage>
</organism>
<dbReference type="HOGENOM" id="CLU_1907538_0_0_1"/>
<reference evidence="1 2" key="1">
    <citation type="submission" date="2014-04" db="EMBL/GenBank/DDBJ databases">
        <authorList>
            <consortium name="DOE Joint Genome Institute"/>
            <person name="Kuo A."/>
            <person name="Kohler A."/>
            <person name="Costa M.D."/>
            <person name="Nagy L.G."/>
            <person name="Floudas D."/>
            <person name="Copeland A."/>
            <person name="Barry K.W."/>
            <person name="Cichocki N."/>
            <person name="Veneault-Fourrey C."/>
            <person name="LaButti K."/>
            <person name="Lindquist E.A."/>
            <person name="Lipzen A."/>
            <person name="Lundell T."/>
            <person name="Morin E."/>
            <person name="Murat C."/>
            <person name="Sun H."/>
            <person name="Tunlid A."/>
            <person name="Henrissat B."/>
            <person name="Grigoriev I.V."/>
            <person name="Hibbett D.S."/>
            <person name="Martin F."/>
            <person name="Nordberg H.P."/>
            <person name="Cantor M.N."/>
            <person name="Hua S.X."/>
        </authorList>
    </citation>
    <scope>NUCLEOTIDE SEQUENCE [LARGE SCALE GENOMIC DNA]</scope>
    <source>
        <strain evidence="1 2">Marx 270</strain>
    </source>
</reference>
<accession>A0A0C3P9R8</accession>